<reference evidence="3 4" key="1">
    <citation type="submission" date="2024-04" db="EMBL/GenBank/DDBJ databases">
        <title>Phyllosticta paracitricarpa is synonymous to the EU quarantine fungus P. citricarpa based on phylogenomic analyses.</title>
        <authorList>
            <consortium name="Lawrence Berkeley National Laboratory"/>
            <person name="Van ingen-buijs V.A."/>
            <person name="Van westerhoven A.C."/>
            <person name="Haridas S."/>
            <person name="Skiadas P."/>
            <person name="Martin F."/>
            <person name="Groenewald J.Z."/>
            <person name="Crous P.W."/>
            <person name="Seidl M.F."/>
        </authorList>
    </citation>
    <scope>NUCLEOTIDE SEQUENCE [LARGE SCALE GENOMIC DNA]</scope>
    <source>
        <strain evidence="3 4">CBS 141358</strain>
    </source>
</reference>
<feature type="chain" id="PRO_5047010766" evidence="2">
    <location>
        <begin position="32"/>
        <end position="103"/>
    </location>
</feature>
<proteinExistence type="predicted"/>
<evidence type="ECO:0000313" key="3">
    <source>
        <dbReference type="EMBL" id="KAK7611333.1"/>
    </source>
</evidence>
<sequence length="103" mass="11331">MTDPIVYVNHSAPFLSLPFFLLSFFCSSCCCCCCCCSLTCGYSACIHCVIALSLSAAFPLLLRKFSVPHLFSIPSSTLLPSFHAVHPQKKRIHIFLTTLAPSR</sequence>
<feature type="transmembrane region" description="Helical" evidence="1">
    <location>
        <begin position="41"/>
        <end position="62"/>
    </location>
</feature>
<dbReference type="EMBL" id="JBBPBF010000014">
    <property type="protein sequence ID" value="KAK7611333.1"/>
    <property type="molecule type" value="Genomic_DNA"/>
</dbReference>
<name>A0ABR1N7Z5_9PEZI</name>
<keyword evidence="2" id="KW-0732">Signal</keyword>
<protein>
    <submittedName>
        <fullName evidence="3">Uncharacterized protein</fullName>
    </submittedName>
</protein>
<keyword evidence="4" id="KW-1185">Reference proteome</keyword>
<keyword evidence="1" id="KW-0812">Transmembrane</keyword>
<comment type="caution">
    <text evidence="3">The sequence shown here is derived from an EMBL/GenBank/DDBJ whole genome shotgun (WGS) entry which is preliminary data.</text>
</comment>
<accession>A0ABR1N7Z5</accession>
<keyword evidence="1" id="KW-0472">Membrane</keyword>
<organism evidence="3 4">
    <name type="scientific">Phyllosticta paracitricarpa</name>
    <dbReference type="NCBI Taxonomy" id="2016321"/>
    <lineage>
        <taxon>Eukaryota</taxon>
        <taxon>Fungi</taxon>
        <taxon>Dikarya</taxon>
        <taxon>Ascomycota</taxon>
        <taxon>Pezizomycotina</taxon>
        <taxon>Dothideomycetes</taxon>
        <taxon>Dothideomycetes incertae sedis</taxon>
        <taxon>Botryosphaeriales</taxon>
        <taxon>Phyllostictaceae</taxon>
        <taxon>Phyllosticta</taxon>
    </lineage>
</organism>
<feature type="signal peptide" evidence="2">
    <location>
        <begin position="1"/>
        <end position="31"/>
    </location>
</feature>
<evidence type="ECO:0000256" key="1">
    <source>
        <dbReference type="SAM" id="Phobius"/>
    </source>
</evidence>
<keyword evidence="1" id="KW-1133">Transmembrane helix</keyword>
<evidence type="ECO:0000256" key="2">
    <source>
        <dbReference type="SAM" id="SignalP"/>
    </source>
</evidence>
<evidence type="ECO:0000313" key="4">
    <source>
        <dbReference type="Proteomes" id="UP001367316"/>
    </source>
</evidence>
<gene>
    <name evidence="3" type="ORF">JOL62DRAFT_76265</name>
</gene>
<dbReference type="Proteomes" id="UP001367316">
    <property type="component" value="Unassembled WGS sequence"/>
</dbReference>